<dbReference type="InterPro" id="IPR004087">
    <property type="entry name" value="KH_dom"/>
</dbReference>
<name>A0AAV8FFQ9_9POAL</name>
<dbReference type="AlphaFoldDB" id="A0AAV8FFQ9"/>
<feature type="compositionally biased region" description="Pro residues" evidence="3">
    <location>
        <begin position="441"/>
        <end position="468"/>
    </location>
</feature>
<evidence type="ECO:0000256" key="2">
    <source>
        <dbReference type="PROSITE-ProRule" id="PRU00117"/>
    </source>
</evidence>
<feature type="region of interest" description="Disordered" evidence="3">
    <location>
        <begin position="400"/>
        <end position="493"/>
    </location>
</feature>
<dbReference type="Gene3D" id="3.30.310.210">
    <property type="match status" value="1"/>
</dbReference>
<evidence type="ECO:0000313" key="6">
    <source>
        <dbReference type="Proteomes" id="UP001140206"/>
    </source>
</evidence>
<feature type="region of interest" description="Disordered" evidence="3">
    <location>
        <begin position="165"/>
        <end position="206"/>
    </location>
</feature>
<dbReference type="SMART" id="SM00322">
    <property type="entry name" value="KH"/>
    <property type="match status" value="3"/>
</dbReference>
<keyword evidence="2" id="KW-0694">RNA-binding</keyword>
<sequence length="629" mass="68681">MWRCETKGVRSDLIRRIRLKQLVIHTGLRDPRCGWFDRLACEMASCGWLDQDEDESTSWFEYLFLSADSKTLSLFSRYSLSLSLSRDLESETLALSSLFSLRYFLCRSLLKGTMDHPGENFEVQETYEEQEENYEGQEGNFEGQENFHEEEQEEAPGVNGDMHEQLVEEEEEGEQVEEEADQENNVQTGNGENAEEIGADSNDSQEKVEEKRWPGWPGENAFRMLVPVHKVGAVIGHKGDIIKKMSEETKARIRVLNSPPGVQERVVLVSAKEEPDFPVSPAMEALFRVHKRIVDGLDSESEQSAASTGSMGPTRLLVPGVQAATIIGKQGATIKLIQEGSDATVRVSENVPPVALYDDRIVEIQGEPAAMHKALELITSYLRKFLVDRSVIPLFEAQTQQQQNIQREQQMPGQQPWGPPPQNYPPPYSGSGPGYGGPHHYIPPPPSHDNYYPPPELPPRYEKPPPYVAPAYAREQPPPPGAHSSAAQLAPSAVTQVPHHMQVPLSYVDAVIGADGANISYIRRASGATVTVQETRGVPGEMTVEMVGSSAQVQAAQQLIQNFMAEAATPGAAAAPAPAPAAAPAAAPVDSAYSSYPSYASTYAAGPPGTGAADPSAAYGSNYSTNYGY</sequence>
<keyword evidence="6" id="KW-1185">Reference proteome</keyword>
<evidence type="ECO:0000313" key="5">
    <source>
        <dbReference type="EMBL" id="KAJ4789792.1"/>
    </source>
</evidence>
<proteinExistence type="predicted"/>
<feature type="domain" description="K Homology" evidence="4">
    <location>
        <begin position="310"/>
        <end position="383"/>
    </location>
</feature>
<dbReference type="InterPro" id="IPR036612">
    <property type="entry name" value="KH_dom_type_1_sf"/>
</dbReference>
<dbReference type="Pfam" id="PF00013">
    <property type="entry name" value="KH_1"/>
    <property type="match status" value="3"/>
</dbReference>
<dbReference type="PANTHER" id="PTHR10288">
    <property type="entry name" value="KH DOMAIN CONTAINING RNA BINDING PROTEIN"/>
    <property type="match status" value="1"/>
</dbReference>
<accession>A0AAV8FFQ9</accession>
<feature type="compositionally biased region" description="Low complexity" evidence="3">
    <location>
        <begin position="400"/>
        <end position="416"/>
    </location>
</feature>
<protein>
    <submittedName>
        <fullName evidence="5">RNA-binding KH domain-containing protein</fullName>
    </submittedName>
</protein>
<evidence type="ECO:0000256" key="1">
    <source>
        <dbReference type="ARBA" id="ARBA00022737"/>
    </source>
</evidence>
<dbReference type="Gene3D" id="3.30.1370.10">
    <property type="entry name" value="K Homology domain, type 1"/>
    <property type="match status" value="1"/>
</dbReference>
<gene>
    <name evidence="5" type="ORF">LUZ62_041038</name>
</gene>
<evidence type="ECO:0000259" key="4">
    <source>
        <dbReference type="SMART" id="SM00322"/>
    </source>
</evidence>
<organism evidence="5 6">
    <name type="scientific">Rhynchospora pubera</name>
    <dbReference type="NCBI Taxonomy" id="906938"/>
    <lineage>
        <taxon>Eukaryota</taxon>
        <taxon>Viridiplantae</taxon>
        <taxon>Streptophyta</taxon>
        <taxon>Embryophyta</taxon>
        <taxon>Tracheophyta</taxon>
        <taxon>Spermatophyta</taxon>
        <taxon>Magnoliopsida</taxon>
        <taxon>Liliopsida</taxon>
        <taxon>Poales</taxon>
        <taxon>Cyperaceae</taxon>
        <taxon>Cyperoideae</taxon>
        <taxon>Rhynchosporeae</taxon>
        <taxon>Rhynchospora</taxon>
    </lineage>
</organism>
<feature type="compositionally biased region" description="Pro residues" evidence="3">
    <location>
        <begin position="417"/>
        <end position="428"/>
    </location>
</feature>
<dbReference type="Proteomes" id="UP001140206">
    <property type="component" value="Chromosome 2"/>
</dbReference>
<dbReference type="GO" id="GO:0003723">
    <property type="term" value="F:RNA binding"/>
    <property type="evidence" value="ECO:0007669"/>
    <property type="project" value="UniProtKB-UniRule"/>
</dbReference>
<feature type="domain" description="K Homology" evidence="4">
    <location>
        <begin position="495"/>
        <end position="565"/>
    </location>
</feature>
<feature type="compositionally biased region" description="Acidic residues" evidence="3">
    <location>
        <begin position="167"/>
        <end position="182"/>
    </location>
</feature>
<feature type="domain" description="K Homology" evidence="4">
    <location>
        <begin position="218"/>
        <end position="291"/>
    </location>
</feature>
<dbReference type="PROSITE" id="PS50084">
    <property type="entry name" value="KH_TYPE_1"/>
    <property type="match status" value="3"/>
</dbReference>
<dbReference type="CDD" id="cd22461">
    <property type="entry name" value="KH-I_PEPPER_like_rpt3"/>
    <property type="match status" value="1"/>
</dbReference>
<evidence type="ECO:0000256" key="3">
    <source>
        <dbReference type="SAM" id="MobiDB-lite"/>
    </source>
</evidence>
<dbReference type="CDD" id="cd22460">
    <property type="entry name" value="KH-I_PEPPER_rpt2_like"/>
    <property type="match status" value="1"/>
</dbReference>
<dbReference type="SUPFAM" id="SSF54791">
    <property type="entry name" value="Eukaryotic type KH-domain (KH-domain type I)"/>
    <property type="match status" value="3"/>
</dbReference>
<keyword evidence="1" id="KW-0677">Repeat</keyword>
<reference evidence="5" key="1">
    <citation type="submission" date="2022-08" db="EMBL/GenBank/DDBJ databases">
        <authorList>
            <person name="Marques A."/>
        </authorList>
    </citation>
    <scope>NUCLEOTIDE SEQUENCE</scope>
    <source>
        <strain evidence="5">RhyPub2mFocal</strain>
        <tissue evidence="5">Leaves</tissue>
    </source>
</reference>
<dbReference type="CDD" id="cd22459">
    <property type="entry name" value="KH-I_PEPPER_rpt1_like"/>
    <property type="match status" value="1"/>
</dbReference>
<comment type="caution">
    <text evidence="5">The sequence shown here is derived from an EMBL/GenBank/DDBJ whole genome shotgun (WGS) entry which is preliminary data.</text>
</comment>
<dbReference type="EMBL" id="JAMFTS010000002">
    <property type="protein sequence ID" value="KAJ4789792.1"/>
    <property type="molecule type" value="Genomic_DNA"/>
</dbReference>
<dbReference type="InterPro" id="IPR004088">
    <property type="entry name" value="KH_dom_type_1"/>
</dbReference>